<evidence type="ECO:0000313" key="2">
    <source>
        <dbReference type="WBParaSite" id="nRc.2.0.1.t00633-RA"/>
    </source>
</evidence>
<name>A0A915HG94_ROMCU</name>
<proteinExistence type="predicted"/>
<keyword evidence="1" id="KW-1185">Reference proteome</keyword>
<dbReference type="AlphaFoldDB" id="A0A915HG94"/>
<dbReference type="Proteomes" id="UP000887565">
    <property type="component" value="Unplaced"/>
</dbReference>
<accession>A0A915HG94</accession>
<dbReference type="WBParaSite" id="nRc.2.0.1.t00633-RA">
    <property type="protein sequence ID" value="nRc.2.0.1.t00633-RA"/>
    <property type="gene ID" value="nRc.2.0.1.g00633"/>
</dbReference>
<protein>
    <submittedName>
        <fullName evidence="2">Ribosomal protein L33</fullName>
    </submittedName>
</protein>
<organism evidence="1 2">
    <name type="scientific">Romanomermis culicivorax</name>
    <name type="common">Nematode worm</name>
    <dbReference type="NCBI Taxonomy" id="13658"/>
    <lineage>
        <taxon>Eukaryota</taxon>
        <taxon>Metazoa</taxon>
        <taxon>Ecdysozoa</taxon>
        <taxon>Nematoda</taxon>
        <taxon>Enoplea</taxon>
        <taxon>Dorylaimia</taxon>
        <taxon>Mermithida</taxon>
        <taxon>Mermithoidea</taxon>
        <taxon>Mermithidae</taxon>
        <taxon>Romanomermis</taxon>
    </lineage>
</organism>
<evidence type="ECO:0000313" key="1">
    <source>
        <dbReference type="Proteomes" id="UP000887565"/>
    </source>
</evidence>
<reference evidence="2" key="1">
    <citation type="submission" date="2022-11" db="UniProtKB">
        <authorList>
            <consortium name="WormBaseParasite"/>
        </authorList>
    </citation>
    <scope>IDENTIFICATION</scope>
</reference>
<sequence>MVYEINLCLNNGTKGSGLQAIEISVKLIGANFGYYYFVNLTTPLRSEKRNGTKDKYVFKQKATWGKSVKRIRPALPFREKLTGLKKMKM</sequence>